<dbReference type="InterPro" id="IPR046543">
    <property type="entry name" value="DUF6802"/>
</dbReference>
<dbReference type="AlphaFoldDB" id="A0A3M2L2M2"/>
<evidence type="ECO:0000313" key="3">
    <source>
        <dbReference type="Proteomes" id="UP000279275"/>
    </source>
</evidence>
<organism evidence="2 3">
    <name type="scientific">Nocardia stercoris</name>
    <dbReference type="NCBI Taxonomy" id="2483361"/>
    <lineage>
        <taxon>Bacteria</taxon>
        <taxon>Bacillati</taxon>
        <taxon>Actinomycetota</taxon>
        <taxon>Actinomycetes</taxon>
        <taxon>Mycobacteriales</taxon>
        <taxon>Nocardiaceae</taxon>
        <taxon>Nocardia</taxon>
    </lineage>
</organism>
<dbReference type="OrthoDB" id="4375009at2"/>
<dbReference type="Pfam" id="PF20615">
    <property type="entry name" value="DUF6802"/>
    <property type="match status" value="1"/>
</dbReference>
<sequence length="101" mass="10714">MFSSEGLPGLDLPAVDVHSDLSGLGAVELTHPNEDIGGTGIADGETVHDGHSLEVWSDLDHDGLADHVTIVDDGGDFAAWEFHHHPDGTTEWVRTDQGHLG</sequence>
<gene>
    <name evidence="2" type="ORF">EBN03_16690</name>
</gene>
<dbReference type="RefSeq" id="WP_122189093.1">
    <property type="nucleotide sequence ID" value="NZ_RFFH01000006.1"/>
</dbReference>
<keyword evidence="3" id="KW-1185">Reference proteome</keyword>
<evidence type="ECO:0000259" key="1">
    <source>
        <dbReference type="Pfam" id="PF20615"/>
    </source>
</evidence>
<dbReference type="Proteomes" id="UP000279275">
    <property type="component" value="Unassembled WGS sequence"/>
</dbReference>
<dbReference type="EMBL" id="RFFH01000006">
    <property type="protein sequence ID" value="RMI31962.1"/>
    <property type="molecule type" value="Genomic_DNA"/>
</dbReference>
<feature type="domain" description="DUF6802" evidence="1">
    <location>
        <begin position="1"/>
        <end position="101"/>
    </location>
</feature>
<proteinExistence type="predicted"/>
<accession>A0A3M2L2M2</accession>
<comment type="caution">
    <text evidence="2">The sequence shown here is derived from an EMBL/GenBank/DDBJ whole genome shotgun (WGS) entry which is preliminary data.</text>
</comment>
<reference evidence="2 3" key="1">
    <citation type="submission" date="2018-10" db="EMBL/GenBank/DDBJ databases">
        <title>Isolation from cow dung.</title>
        <authorList>
            <person name="Ling L."/>
        </authorList>
    </citation>
    <scope>NUCLEOTIDE SEQUENCE [LARGE SCALE GENOMIC DNA]</scope>
    <source>
        <strain evidence="2 3">NEAU-LL90</strain>
    </source>
</reference>
<name>A0A3M2L2M2_9NOCA</name>
<protein>
    <recommendedName>
        <fullName evidence="1">DUF6802 domain-containing protein</fullName>
    </recommendedName>
</protein>
<evidence type="ECO:0000313" key="2">
    <source>
        <dbReference type="EMBL" id="RMI31962.1"/>
    </source>
</evidence>